<comment type="caution">
    <text evidence="3">The sequence shown here is derived from an EMBL/GenBank/DDBJ whole genome shotgun (WGS) entry which is preliminary data.</text>
</comment>
<organism evidence="3 4">
    <name type="scientific">Arthrobacter silviterrae</name>
    <dbReference type="NCBI Taxonomy" id="2026658"/>
    <lineage>
        <taxon>Bacteria</taxon>
        <taxon>Bacillati</taxon>
        <taxon>Actinomycetota</taxon>
        <taxon>Actinomycetes</taxon>
        <taxon>Micrococcales</taxon>
        <taxon>Micrococcaceae</taxon>
        <taxon>Arthrobacter</taxon>
    </lineage>
</organism>
<keyword evidence="2" id="KW-0732">Signal</keyword>
<keyword evidence="1" id="KW-0812">Transmembrane</keyword>
<proteinExistence type="predicted"/>
<evidence type="ECO:0000313" key="3">
    <source>
        <dbReference type="EMBL" id="NGN82474.1"/>
    </source>
</evidence>
<feature type="transmembrane region" description="Helical" evidence="1">
    <location>
        <begin position="90"/>
        <end position="109"/>
    </location>
</feature>
<keyword evidence="1" id="KW-0472">Membrane</keyword>
<evidence type="ECO:0000256" key="2">
    <source>
        <dbReference type="SAM" id="SignalP"/>
    </source>
</evidence>
<evidence type="ECO:0008006" key="5">
    <source>
        <dbReference type="Google" id="ProtNLM"/>
    </source>
</evidence>
<evidence type="ECO:0000313" key="4">
    <source>
        <dbReference type="Proteomes" id="UP000479226"/>
    </source>
</evidence>
<feature type="signal peptide" evidence="2">
    <location>
        <begin position="1"/>
        <end position="21"/>
    </location>
</feature>
<keyword evidence="1" id="KW-1133">Transmembrane helix</keyword>
<dbReference type="EMBL" id="JAAKZI010000003">
    <property type="protein sequence ID" value="NGN82474.1"/>
    <property type="molecule type" value="Genomic_DNA"/>
</dbReference>
<protein>
    <recommendedName>
        <fullName evidence="5">DUF5134 domain-containing protein</fullName>
    </recommendedName>
</protein>
<dbReference type="RefSeq" id="WP_165180571.1">
    <property type="nucleotide sequence ID" value="NZ_JAAKZI010000003.1"/>
</dbReference>
<keyword evidence="4" id="KW-1185">Reference proteome</keyword>
<feature type="chain" id="PRO_5046993295" description="DUF5134 domain-containing protein" evidence="2">
    <location>
        <begin position="22"/>
        <end position="176"/>
    </location>
</feature>
<evidence type="ECO:0000256" key="1">
    <source>
        <dbReference type="SAM" id="Phobius"/>
    </source>
</evidence>
<dbReference type="Proteomes" id="UP000479226">
    <property type="component" value="Unassembled WGS sequence"/>
</dbReference>
<gene>
    <name evidence="3" type="ORF">G6N77_03225</name>
</gene>
<feature type="transmembrane region" description="Helical" evidence="1">
    <location>
        <begin position="121"/>
        <end position="144"/>
    </location>
</feature>
<reference evidence="3 4" key="1">
    <citation type="submission" date="2020-02" db="EMBL/GenBank/DDBJ databases">
        <title>Genome sequence of the type strain DSM 27180 of Arthrobacter silviterrae.</title>
        <authorList>
            <person name="Gao J."/>
            <person name="Sun J."/>
        </authorList>
    </citation>
    <scope>NUCLEOTIDE SEQUENCE [LARGE SCALE GENOMIC DNA]</scope>
    <source>
        <strain evidence="3 4">DSM 27180</strain>
    </source>
</reference>
<feature type="transmembrane region" description="Helical" evidence="1">
    <location>
        <begin position="45"/>
        <end position="69"/>
    </location>
</feature>
<name>A0ABX0D6I1_9MICC</name>
<sequence>MIPIAVAALLVLVVLAGAARAVTAPSAPARVDGAALAVAALAPGAMLWSLIGSPAAAAAAGCAGMWFLWRVAAPAGRGERPPGTGRGAAVYRLLYSAVALWASLALNTVHHAGASQELATIIQHMAVAVILSLSCAGWLLGTFAMPKDSAPRIQPALGVQEALAAVALALCLFSII</sequence>
<accession>A0ABX0D6I1</accession>